<proteinExistence type="predicted"/>
<dbReference type="AlphaFoldDB" id="A0A5S5CZ25"/>
<dbReference type="RefSeq" id="WP_166532211.1">
    <property type="nucleotide sequence ID" value="NZ_VNHW01000003.1"/>
</dbReference>
<name>A0A5S5CZ25_9ACTN</name>
<sequence length="201" mass="21303">MHGFDTGRVPTAERARLVVDRLTESVRCRVSILGDLASVEARWSCCELSPGTEVGRYAGSAVRLTRRDADVQAWPADRLAFVVPGCAGSTLWQDGRLRRLDADALALVDVGAPYDYRGRPGVLSVVQLDLLTSGTTAQGARAAAPRLDRSSLYELARDHVRSLAASALPGMQLAALDDLGTATARLLSALLLSCGSAADAR</sequence>
<dbReference type="EMBL" id="VNHW01000003">
    <property type="protein sequence ID" value="TYP88993.1"/>
    <property type="molecule type" value="Genomic_DNA"/>
</dbReference>
<evidence type="ECO:0008006" key="3">
    <source>
        <dbReference type="Google" id="ProtNLM"/>
    </source>
</evidence>
<dbReference type="Proteomes" id="UP000322499">
    <property type="component" value="Unassembled WGS sequence"/>
</dbReference>
<evidence type="ECO:0000313" key="2">
    <source>
        <dbReference type="Proteomes" id="UP000322499"/>
    </source>
</evidence>
<reference evidence="1 2" key="1">
    <citation type="submission" date="2019-07" db="EMBL/GenBank/DDBJ databases">
        <title>Genomic Encyclopedia of Archaeal and Bacterial Type Strains, Phase II (KMG-II): from individual species to whole genera.</title>
        <authorList>
            <person name="Goeker M."/>
        </authorList>
    </citation>
    <scope>NUCLEOTIDE SEQUENCE [LARGE SCALE GENOMIC DNA]</scope>
    <source>
        <strain evidence="1 2">DSM 46842</strain>
    </source>
</reference>
<accession>A0A5S5CZ25</accession>
<organism evidence="1 2">
    <name type="scientific">Blastococcus xanthinilyticus</name>
    <dbReference type="NCBI Taxonomy" id="1564164"/>
    <lineage>
        <taxon>Bacteria</taxon>
        <taxon>Bacillati</taxon>
        <taxon>Actinomycetota</taxon>
        <taxon>Actinomycetes</taxon>
        <taxon>Geodermatophilales</taxon>
        <taxon>Geodermatophilaceae</taxon>
        <taxon>Blastococcus</taxon>
    </lineage>
</organism>
<gene>
    <name evidence="1" type="ORF">BD833_103149</name>
</gene>
<comment type="caution">
    <text evidence="1">The sequence shown here is derived from an EMBL/GenBank/DDBJ whole genome shotgun (WGS) entry which is preliminary data.</text>
</comment>
<protein>
    <recommendedName>
        <fullName evidence="3">AraC-like protein</fullName>
    </recommendedName>
</protein>
<evidence type="ECO:0000313" key="1">
    <source>
        <dbReference type="EMBL" id="TYP88993.1"/>
    </source>
</evidence>
<keyword evidence="2" id="KW-1185">Reference proteome</keyword>